<keyword evidence="2" id="KW-0812">Transmembrane</keyword>
<feature type="transmembrane region" description="Helical" evidence="2">
    <location>
        <begin position="21"/>
        <end position="41"/>
    </location>
</feature>
<organism evidence="3">
    <name type="scientific">Lotharella globosa</name>
    <dbReference type="NCBI Taxonomy" id="91324"/>
    <lineage>
        <taxon>Eukaryota</taxon>
        <taxon>Sar</taxon>
        <taxon>Rhizaria</taxon>
        <taxon>Cercozoa</taxon>
        <taxon>Chlorarachniophyceae</taxon>
        <taxon>Lotharella</taxon>
    </lineage>
</organism>
<evidence type="ECO:0000256" key="1">
    <source>
        <dbReference type="SAM" id="MobiDB-lite"/>
    </source>
</evidence>
<name>A0A7S3Y9H4_9EUKA</name>
<evidence type="ECO:0000256" key="2">
    <source>
        <dbReference type="SAM" id="Phobius"/>
    </source>
</evidence>
<proteinExistence type="predicted"/>
<sequence>MRFTSSNGKRVWVGRPDTMRRLQLTACVFVAATIVIGLVSLNSPTIDDPSLLDMEAVAEAQAKVSQAKAPAPAPLECLQWLAGNCVSWNGPAPGAPAGGGGGGPAPMPYPTPPPTPKIVYKQPCNTTECCQRFWPGSKTVGMTSAYDPTCASDIVPAHVDCLDGFHCTYCCKTPLNGACPMPDRLCKDLTGKKFQKELKRLKEAEDKKKDEEESHKHREKQAKAKREEEDERIREARIKEAKHEQEELQKVQESKQKKTRIVASKKAAEDKIEIAQLTLEPTRFPSMQPTQKPVNYQPPCSHESCCKHYWIGPLLFSCFMESGCFLIDVGHPGSSFDESCAPPKQGHVGCVAGFACAYHHKKHHSGDEDE</sequence>
<dbReference type="AlphaFoldDB" id="A0A7S3Y9H4"/>
<reference evidence="3" key="1">
    <citation type="submission" date="2021-01" db="EMBL/GenBank/DDBJ databases">
        <authorList>
            <person name="Corre E."/>
            <person name="Pelletier E."/>
            <person name="Niang G."/>
            <person name="Scheremetjew M."/>
            <person name="Finn R."/>
            <person name="Kale V."/>
            <person name="Holt S."/>
            <person name="Cochrane G."/>
            <person name="Meng A."/>
            <person name="Brown T."/>
            <person name="Cohen L."/>
        </authorList>
    </citation>
    <scope>NUCLEOTIDE SEQUENCE</scope>
    <source>
        <strain evidence="3">CCCM811</strain>
    </source>
</reference>
<feature type="region of interest" description="Disordered" evidence="1">
    <location>
        <begin position="203"/>
        <end position="232"/>
    </location>
</feature>
<protein>
    <submittedName>
        <fullName evidence="3">Uncharacterized protein</fullName>
    </submittedName>
</protein>
<accession>A0A7S3Y9H4</accession>
<keyword evidence="2" id="KW-0472">Membrane</keyword>
<dbReference type="EMBL" id="HBIV01001588">
    <property type="protein sequence ID" value="CAE0645180.1"/>
    <property type="molecule type" value="Transcribed_RNA"/>
</dbReference>
<keyword evidence="2" id="KW-1133">Transmembrane helix</keyword>
<gene>
    <name evidence="3" type="ORF">LGLO00237_LOCUS1103</name>
</gene>
<evidence type="ECO:0000313" key="3">
    <source>
        <dbReference type="EMBL" id="CAE0645180.1"/>
    </source>
</evidence>